<proteinExistence type="predicted"/>
<dbReference type="EMBL" id="AC105377">
    <property type="protein sequence ID" value="AAN05386.1"/>
    <property type="molecule type" value="Genomic_DNA"/>
</dbReference>
<evidence type="ECO:0000313" key="2">
    <source>
        <dbReference type="EMBL" id="AAN05386.1"/>
    </source>
</evidence>
<reference evidence="3" key="2">
    <citation type="journal article" date="2008" name="Nucleic Acids Res.">
        <title>The rice annotation project database (RAP-DB): 2008 update.</title>
        <authorList>
            <consortium name="The rice annotation project (RAP)"/>
        </authorList>
    </citation>
    <scope>GENOME REANNOTATION</scope>
    <source>
        <strain evidence="3">cv. Nipponbare</strain>
    </source>
</reference>
<reference evidence="3" key="1">
    <citation type="journal article" date="2005" name="Nature">
        <title>The map-based sequence of the rice genome.</title>
        <authorList>
            <consortium name="International rice genome sequencing project (IRGSP)"/>
            <person name="Matsumoto T."/>
            <person name="Wu J."/>
            <person name="Kanamori H."/>
            <person name="Katayose Y."/>
            <person name="Fujisawa M."/>
            <person name="Namiki N."/>
            <person name="Mizuno H."/>
            <person name="Yamamoto K."/>
            <person name="Antonio B.A."/>
            <person name="Baba T."/>
            <person name="Sakata K."/>
            <person name="Nagamura Y."/>
            <person name="Aoki H."/>
            <person name="Arikawa K."/>
            <person name="Arita K."/>
            <person name="Bito T."/>
            <person name="Chiden Y."/>
            <person name="Fujitsuka N."/>
            <person name="Fukunaka R."/>
            <person name="Hamada M."/>
            <person name="Harada C."/>
            <person name="Hayashi A."/>
            <person name="Hijishita S."/>
            <person name="Honda M."/>
            <person name="Hosokawa S."/>
            <person name="Ichikawa Y."/>
            <person name="Idonuma A."/>
            <person name="Iijima M."/>
            <person name="Ikeda M."/>
            <person name="Ikeno M."/>
            <person name="Ito K."/>
            <person name="Ito S."/>
            <person name="Ito T."/>
            <person name="Ito Y."/>
            <person name="Ito Y."/>
            <person name="Iwabuchi A."/>
            <person name="Kamiya K."/>
            <person name="Karasawa W."/>
            <person name="Kurita K."/>
            <person name="Katagiri S."/>
            <person name="Kikuta A."/>
            <person name="Kobayashi H."/>
            <person name="Kobayashi N."/>
            <person name="Machita K."/>
            <person name="Maehara T."/>
            <person name="Masukawa M."/>
            <person name="Mizubayashi T."/>
            <person name="Mukai Y."/>
            <person name="Nagasaki H."/>
            <person name="Nagata Y."/>
            <person name="Naito S."/>
            <person name="Nakashima M."/>
            <person name="Nakama Y."/>
            <person name="Nakamichi Y."/>
            <person name="Nakamura M."/>
            <person name="Meguro A."/>
            <person name="Negishi M."/>
            <person name="Ohta I."/>
            <person name="Ohta T."/>
            <person name="Okamoto M."/>
            <person name="Ono N."/>
            <person name="Saji S."/>
            <person name="Sakaguchi M."/>
            <person name="Sakai K."/>
            <person name="Shibata M."/>
            <person name="Shimokawa T."/>
            <person name="Song J."/>
            <person name="Takazaki Y."/>
            <person name="Terasawa K."/>
            <person name="Tsugane M."/>
            <person name="Tsuji K."/>
            <person name="Ueda S."/>
            <person name="Waki K."/>
            <person name="Yamagata H."/>
            <person name="Yamamoto M."/>
            <person name="Yamamoto S."/>
            <person name="Yamane H."/>
            <person name="Yoshiki S."/>
            <person name="Yoshihara R."/>
            <person name="Yukawa K."/>
            <person name="Zhong H."/>
            <person name="Yano M."/>
            <person name="Yuan Q."/>
            <person name="Ouyang S."/>
            <person name="Liu J."/>
            <person name="Jones K.M."/>
            <person name="Gansberger K."/>
            <person name="Moffat K."/>
            <person name="Hill J."/>
            <person name="Bera J."/>
            <person name="Fadrosh D."/>
            <person name="Jin S."/>
            <person name="Johri S."/>
            <person name="Kim M."/>
            <person name="Overton L."/>
            <person name="Reardon M."/>
            <person name="Tsitrin T."/>
            <person name="Vuong H."/>
            <person name="Weaver B."/>
            <person name="Ciecko A."/>
            <person name="Tallon L."/>
            <person name="Jackson J."/>
            <person name="Pai G."/>
            <person name="Aken S.V."/>
            <person name="Utterback T."/>
            <person name="Reidmuller S."/>
            <person name="Feldblyum T."/>
            <person name="Hsiao J."/>
            <person name="Zismann V."/>
            <person name="Iobst S."/>
            <person name="de Vazeille A.R."/>
            <person name="Buell C.R."/>
            <person name="Ying K."/>
            <person name="Li Y."/>
            <person name="Lu T."/>
            <person name="Huang Y."/>
            <person name="Zhao Q."/>
            <person name="Feng Q."/>
            <person name="Zhang L."/>
            <person name="Zhu J."/>
            <person name="Weng Q."/>
            <person name="Mu J."/>
            <person name="Lu Y."/>
            <person name="Fan D."/>
            <person name="Liu Y."/>
            <person name="Guan J."/>
            <person name="Zhang Y."/>
            <person name="Yu S."/>
            <person name="Liu X."/>
            <person name="Zhang Y."/>
            <person name="Hong G."/>
            <person name="Han B."/>
            <person name="Choisne N."/>
            <person name="Demange N."/>
            <person name="Orjeda G."/>
            <person name="Samain S."/>
            <person name="Cattolico L."/>
            <person name="Pelletier E."/>
            <person name="Couloux A."/>
            <person name="Segurens B."/>
            <person name="Wincker P."/>
            <person name="D'Hont A."/>
            <person name="Scarpelli C."/>
            <person name="Weissenbach J."/>
            <person name="Salanoubat M."/>
            <person name="Quetier F."/>
            <person name="Yu Y."/>
            <person name="Kim H.R."/>
            <person name="Rambo T."/>
            <person name="Currie J."/>
            <person name="Collura K."/>
            <person name="Luo M."/>
            <person name="Yang T."/>
            <person name="Ammiraju J.S.S."/>
            <person name="Engler F."/>
            <person name="Soderlund C."/>
            <person name="Wing R.A."/>
            <person name="Palmer L.E."/>
            <person name="de la Bastide M."/>
            <person name="Spiegel L."/>
            <person name="Nascimento L."/>
            <person name="Zutavern T."/>
            <person name="O'Shaughnessy A."/>
            <person name="Dike S."/>
            <person name="Dedhia N."/>
            <person name="Preston R."/>
            <person name="Balija V."/>
            <person name="McCombie W.R."/>
            <person name="Chow T."/>
            <person name="Chen H."/>
            <person name="Chung M."/>
            <person name="Chen C."/>
            <person name="Shaw J."/>
            <person name="Wu H."/>
            <person name="Hsiao K."/>
            <person name="Chao Y."/>
            <person name="Chu M."/>
            <person name="Cheng C."/>
            <person name="Hour A."/>
            <person name="Lee P."/>
            <person name="Lin S."/>
            <person name="Lin Y."/>
            <person name="Liou J."/>
            <person name="Liu S."/>
            <person name="Hsing Y."/>
            <person name="Raghuvanshi S."/>
            <person name="Mohanty A."/>
            <person name="Bharti A.K."/>
            <person name="Gaur A."/>
            <person name="Gupta V."/>
            <person name="Kumar D."/>
            <person name="Ravi V."/>
            <person name="Vij S."/>
            <person name="Kapur A."/>
            <person name="Khurana P."/>
            <person name="Khurana P."/>
            <person name="Khurana J.P."/>
            <person name="Tyagi A.K."/>
            <person name="Gaikwad K."/>
            <person name="Singh A."/>
            <person name="Dalal V."/>
            <person name="Srivastava S."/>
            <person name="Dixit A."/>
            <person name="Pal A.K."/>
            <person name="Ghazi I.A."/>
            <person name="Yadav M."/>
            <person name="Pandit A."/>
            <person name="Bhargava A."/>
            <person name="Sureshbabu K."/>
            <person name="Batra K."/>
            <person name="Sharma T.R."/>
            <person name="Mohapatra T."/>
            <person name="Singh N.K."/>
            <person name="Messing J."/>
            <person name="Nelson A.B."/>
            <person name="Fuks G."/>
            <person name="Kavchok S."/>
            <person name="Keizer G."/>
            <person name="Linton E."/>
            <person name="Llaca V."/>
            <person name="Song R."/>
            <person name="Tanyolac B."/>
            <person name="Young S."/>
            <person name="Ho-Il K."/>
            <person name="Hahn J.H."/>
            <person name="Sangsakoo G."/>
            <person name="Vanavichit A."/>
            <person name="de Mattos Luiz.A.T."/>
            <person name="Zimmer P.D."/>
            <person name="Malone G."/>
            <person name="Dellagostin O."/>
            <person name="de Oliveira A.C."/>
            <person name="Bevan M."/>
            <person name="Bancroft I."/>
            <person name="Minx P."/>
            <person name="Cordum H."/>
            <person name="Wilson R."/>
            <person name="Cheng Z."/>
            <person name="Jin W."/>
            <person name="Jiang J."/>
            <person name="Leong S.A."/>
            <person name="Iwama H."/>
            <person name="Gojobori T."/>
            <person name="Itoh T."/>
            <person name="Niimura Y."/>
            <person name="Fujii Y."/>
            <person name="Habara T."/>
            <person name="Sakai H."/>
            <person name="Sato Y."/>
            <person name="Wilson G."/>
            <person name="Kumar K."/>
            <person name="McCouch S."/>
            <person name="Juretic N."/>
            <person name="Hoen D."/>
            <person name="Wright S."/>
            <person name="Bruskiewich R."/>
            <person name="Bureau T."/>
            <person name="Miyao A."/>
            <person name="Hirochika H."/>
            <person name="Nishikawa T."/>
            <person name="Kadowaki K."/>
            <person name="Sugiura M."/>
            <person name="Burr B."/>
            <person name="Sasaki T."/>
        </authorList>
    </citation>
    <scope>NUCLEOTIDE SEQUENCE [LARGE SCALE GENOMIC DNA]</scope>
    <source>
        <strain evidence="3">cv. Nipponbare</strain>
    </source>
</reference>
<accession>Q8H803</accession>
<organism evidence="2 3">
    <name type="scientific">Oryza sativa subsp. japonica</name>
    <name type="common">Rice</name>
    <dbReference type="NCBI Taxonomy" id="39947"/>
    <lineage>
        <taxon>Eukaryota</taxon>
        <taxon>Viridiplantae</taxon>
        <taxon>Streptophyta</taxon>
        <taxon>Embryophyta</taxon>
        <taxon>Tracheophyta</taxon>
        <taxon>Spermatophyta</taxon>
        <taxon>Magnoliopsida</taxon>
        <taxon>Liliopsida</taxon>
        <taxon>Poales</taxon>
        <taxon>Poaceae</taxon>
        <taxon>BOP clade</taxon>
        <taxon>Oryzoideae</taxon>
        <taxon>Oryzeae</taxon>
        <taxon>Oryzinae</taxon>
        <taxon>Oryza</taxon>
        <taxon>Oryza sativa</taxon>
    </lineage>
</organism>
<sequence>MVTSTTVDEPSNSGCDGSGADGGGYGQAAASNSGSVDDDLVTASIDIKANALAKCLGDKVLVENLVMRLGHLYDVDHPIKLLVCYMPIVTRALRYVRVEGGEHLLNLVQFCDYFSTKGEGC</sequence>
<dbReference type="Proteomes" id="UP000000763">
    <property type="component" value="Chromosome 10"/>
</dbReference>
<protein>
    <submittedName>
        <fullName evidence="2">Uncharacterized protein</fullName>
    </submittedName>
</protein>
<dbReference type="AlphaFoldDB" id="Q8H803"/>
<evidence type="ECO:0000256" key="1">
    <source>
        <dbReference type="SAM" id="MobiDB-lite"/>
    </source>
</evidence>
<feature type="region of interest" description="Disordered" evidence="1">
    <location>
        <begin position="1"/>
        <end position="20"/>
    </location>
</feature>
<evidence type="ECO:0000313" key="3">
    <source>
        <dbReference type="Proteomes" id="UP000000763"/>
    </source>
</evidence>
<name>Q8H803_ORYSJ</name>
<gene>
    <name evidence="2" type="primary">OSJNBa0034E15.3</name>
</gene>
<feature type="compositionally biased region" description="Polar residues" evidence="1">
    <location>
        <begin position="1"/>
        <end position="10"/>
    </location>
</feature>